<sequence length="269" mass="29497">MIDLGQPVQARPITISALEFDVLWQHLGHEDMPLAVKVPSPGTTHTERRQLEEQAWAAIEQRGLGRQVDLNPALHHALDVLARPDREVDGRTWLGRSVRFLAASRGEEAVLTILADEFLTFHSIAATALPSVAIGVLAPVPAGPGQSVSVRADDFETAANSAGGTKEGFERALRSRGIREDDVTTLATMIKDVKATGNFGAAARDKWGKRHRAGRVVAFFDTEDGRYLQVRRPSQDGSVWTTISPTDTRRLTHQVEQMLGEVVREAESR</sequence>
<organism evidence="5 6">
    <name type="scientific">Kibdelosporangium banguiense</name>
    <dbReference type="NCBI Taxonomy" id="1365924"/>
    <lineage>
        <taxon>Bacteria</taxon>
        <taxon>Bacillati</taxon>
        <taxon>Actinomycetota</taxon>
        <taxon>Actinomycetes</taxon>
        <taxon>Pseudonocardiales</taxon>
        <taxon>Pseudonocardiaceae</taxon>
        <taxon>Kibdelosporangium</taxon>
    </lineage>
</organism>
<dbReference type="EMBL" id="JAGINW010000001">
    <property type="protein sequence ID" value="MBP2322107.1"/>
    <property type="molecule type" value="Genomic_DNA"/>
</dbReference>
<dbReference type="RefSeq" id="WP_307855064.1">
    <property type="nucleotide sequence ID" value="NZ_JAGINW010000001.1"/>
</dbReference>
<keyword evidence="4" id="KW-0143">Chaperone</keyword>
<dbReference type="Proteomes" id="UP001519332">
    <property type="component" value="Unassembled WGS sequence"/>
</dbReference>
<evidence type="ECO:0000313" key="5">
    <source>
        <dbReference type="EMBL" id="MBP2322107.1"/>
    </source>
</evidence>
<gene>
    <name evidence="5" type="ORF">JOF56_002492</name>
</gene>
<evidence type="ECO:0008006" key="7">
    <source>
        <dbReference type="Google" id="ProtNLM"/>
    </source>
</evidence>
<keyword evidence="6" id="KW-1185">Reference proteome</keyword>
<comment type="similarity">
    <text evidence="2">Belongs to the EspG family.</text>
</comment>
<comment type="caution">
    <text evidence="5">The sequence shown here is derived from an EMBL/GenBank/DDBJ whole genome shotgun (WGS) entry which is preliminary data.</text>
</comment>
<dbReference type="InterPro" id="IPR025734">
    <property type="entry name" value="EspG"/>
</dbReference>
<proteinExistence type="inferred from homology"/>
<keyword evidence="3" id="KW-0963">Cytoplasm</keyword>
<evidence type="ECO:0000256" key="1">
    <source>
        <dbReference type="ARBA" id="ARBA00004496"/>
    </source>
</evidence>
<reference evidence="5 6" key="1">
    <citation type="submission" date="2021-03" db="EMBL/GenBank/DDBJ databases">
        <title>Sequencing the genomes of 1000 actinobacteria strains.</title>
        <authorList>
            <person name="Klenk H.-P."/>
        </authorList>
    </citation>
    <scope>NUCLEOTIDE SEQUENCE [LARGE SCALE GENOMIC DNA]</scope>
    <source>
        <strain evidence="5 6">DSM 46670</strain>
    </source>
</reference>
<accession>A0ABS4TCG5</accession>
<evidence type="ECO:0000313" key="6">
    <source>
        <dbReference type="Proteomes" id="UP001519332"/>
    </source>
</evidence>
<evidence type="ECO:0000256" key="4">
    <source>
        <dbReference type="ARBA" id="ARBA00023186"/>
    </source>
</evidence>
<name>A0ABS4TCG5_9PSEU</name>
<evidence type="ECO:0000256" key="2">
    <source>
        <dbReference type="ARBA" id="ARBA00006411"/>
    </source>
</evidence>
<dbReference type="Pfam" id="PF14011">
    <property type="entry name" value="ESX-1_EspG"/>
    <property type="match status" value="1"/>
</dbReference>
<protein>
    <recommendedName>
        <fullName evidence="7">ESX secretion-associated protein EspG</fullName>
    </recommendedName>
</protein>
<evidence type="ECO:0000256" key="3">
    <source>
        <dbReference type="ARBA" id="ARBA00022490"/>
    </source>
</evidence>
<comment type="subcellular location">
    <subcellularLocation>
        <location evidence="1">Cytoplasm</location>
    </subcellularLocation>
</comment>